<evidence type="ECO:0000259" key="6">
    <source>
        <dbReference type="Pfam" id="PF00909"/>
    </source>
</evidence>
<protein>
    <submittedName>
        <fullName evidence="7">Ammonium transporter, Amt family</fullName>
    </submittedName>
</protein>
<evidence type="ECO:0000256" key="1">
    <source>
        <dbReference type="ARBA" id="ARBA00004141"/>
    </source>
</evidence>
<evidence type="ECO:0000256" key="4">
    <source>
        <dbReference type="ARBA" id="ARBA00023136"/>
    </source>
</evidence>
<dbReference type="GO" id="GO:0008519">
    <property type="term" value="F:ammonium channel activity"/>
    <property type="evidence" value="ECO:0007669"/>
    <property type="project" value="InterPro"/>
</dbReference>
<dbReference type="Pfam" id="PF00909">
    <property type="entry name" value="Ammonium_transp"/>
    <property type="match status" value="1"/>
</dbReference>
<dbReference type="PANTHER" id="PTHR11730:SF89">
    <property type="entry name" value="AMMONIUM TRANSPORTER SLL0108-RELATED"/>
    <property type="match status" value="1"/>
</dbReference>
<evidence type="ECO:0000256" key="3">
    <source>
        <dbReference type="ARBA" id="ARBA00022989"/>
    </source>
</evidence>
<organism evidence="7 8">
    <name type="scientific">Desulfosporosinus hippei DSM 8344</name>
    <dbReference type="NCBI Taxonomy" id="1121419"/>
    <lineage>
        <taxon>Bacteria</taxon>
        <taxon>Bacillati</taxon>
        <taxon>Bacillota</taxon>
        <taxon>Clostridia</taxon>
        <taxon>Eubacteriales</taxon>
        <taxon>Desulfitobacteriaceae</taxon>
        <taxon>Desulfosporosinus</taxon>
    </lineage>
</organism>
<dbReference type="PANTHER" id="PTHR11730">
    <property type="entry name" value="AMMONIUM TRANSPORTER"/>
    <property type="match status" value="1"/>
</dbReference>
<reference evidence="8" key="1">
    <citation type="submission" date="2016-10" db="EMBL/GenBank/DDBJ databases">
        <authorList>
            <person name="Varghese N."/>
            <person name="Submissions S."/>
        </authorList>
    </citation>
    <scope>NUCLEOTIDE SEQUENCE [LARGE SCALE GENOMIC DNA]</scope>
    <source>
        <strain evidence="8">DSM 8344</strain>
    </source>
</reference>
<dbReference type="AlphaFoldDB" id="A0A1G8H5V1"/>
<feature type="transmembrane region" description="Helical" evidence="5">
    <location>
        <begin position="38"/>
        <end position="62"/>
    </location>
</feature>
<dbReference type="Gene3D" id="1.10.3430.10">
    <property type="entry name" value="Ammonium transporter AmtB like domains"/>
    <property type="match status" value="1"/>
</dbReference>
<dbReference type="SUPFAM" id="SSF111352">
    <property type="entry name" value="Ammonium transporter"/>
    <property type="match status" value="1"/>
</dbReference>
<name>A0A1G8H5V1_9FIRM</name>
<keyword evidence="4 5" id="KW-0472">Membrane</keyword>
<keyword evidence="3 5" id="KW-1133">Transmembrane helix</keyword>
<dbReference type="EMBL" id="FNCP01000024">
    <property type="protein sequence ID" value="SDI02005.1"/>
    <property type="molecule type" value="Genomic_DNA"/>
</dbReference>
<dbReference type="GO" id="GO:0097272">
    <property type="term" value="P:ammonium homeostasis"/>
    <property type="evidence" value="ECO:0007669"/>
    <property type="project" value="TreeGrafter"/>
</dbReference>
<evidence type="ECO:0000256" key="5">
    <source>
        <dbReference type="SAM" id="Phobius"/>
    </source>
</evidence>
<gene>
    <name evidence="7" type="ORF">SAMN05443529_12463</name>
</gene>
<proteinExistence type="predicted"/>
<accession>A0A1G8H5V1</accession>
<comment type="subcellular location">
    <subcellularLocation>
        <location evidence="1">Membrane</location>
        <topology evidence="1">Multi-pass membrane protein</topology>
    </subcellularLocation>
</comment>
<dbReference type="InterPro" id="IPR029020">
    <property type="entry name" value="Ammonium/urea_transptr"/>
</dbReference>
<dbReference type="Proteomes" id="UP000198656">
    <property type="component" value="Unassembled WGS sequence"/>
</dbReference>
<dbReference type="STRING" id="1121419.SAMN05443529_12463"/>
<evidence type="ECO:0000313" key="7">
    <source>
        <dbReference type="EMBL" id="SDI02005.1"/>
    </source>
</evidence>
<evidence type="ECO:0000313" key="8">
    <source>
        <dbReference type="Proteomes" id="UP000198656"/>
    </source>
</evidence>
<keyword evidence="2 5" id="KW-0812">Transmembrane</keyword>
<dbReference type="InterPro" id="IPR024041">
    <property type="entry name" value="NH4_transpt_AmtB-like_dom"/>
</dbReference>
<dbReference type="GO" id="GO:0016020">
    <property type="term" value="C:membrane"/>
    <property type="evidence" value="ECO:0007669"/>
    <property type="project" value="UniProtKB-SubCell"/>
</dbReference>
<keyword evidence="8" id="KW-1185">Reference proteome</keyword>
<evidence type="ECO:0000256" key="2">
    <source>
        <dbReference type="ARBA" id="ARBA00022692"/>
    </source>
</evidence>
<feature type="domain" description="Ammonium transporter AmtB-like" evidence="6">
    <location>
        <begin position="44"/>
        <end position="88"/>
    </location>
</feature>
<sequence>MKTRFRKNGILLGIFTALLLAIPGIALGAEPSVESNAVAIDTIWTLIAGFLVFFMQAGFAMVEAGFTRAKNAGNIIMKNLMDFSSGSLI</sequence>